<keyword evidence="6" id="KW-0804">Transcription</keyword>
<feature type="region of interest" description="Disordered" evidence="8">
    <location>
        <begin position="26"/>
        <end position="45"/>
    </location>
</feature>
<dbReference type="GO" id="GO:0016592">
    <property type="term" value="C:mediator complex"/>
    <property type="evidence" value="ECO:0007669"/>
    <property type="project" value="InterPro"/>
</dbReference>
<dbReference type="PANTHER" id="PTHR46567:SF1">
    <property type="entry name" value="MEDIATOR OF RNA POLYMERASE II TRANSCRIPTION SUBUNIT 12"/>
    <property type="match status" value="1"/>
</dbReference>
<accession>A0A3P7KW47</accession>
<evidence type="ECO:0000256" key="1">
    <source>
        <dbReference type="ARBA" id="ARBA00004123"/>
    </source>
</evidence>
<dbReference type="Proteomes" id="UP000270094">
    <property type="component" value="Unassembled WGS sequence"/>
</dbReference>
<evidence type="ECO:0000256" key="2">
    <source>
        <dbReference type="ARBA" id="ARBA00010289"/>
    </source>
</evidence>
<dbReference type="GO" id="GO:0003712">
    <property type="term" value="F:transcription coregulator activity"/>
    <property type="evidence" value="ECO:0007669"/>
    <property type="project" value="InterPro"/>
</dbReference>
<evidence type="ECO:0000256" key="5">
    <source>
        <dbReference type="ARBA" id="ARBA00023159"/>
    </source>
</evidence>
<reference evidence="10 11" key="1">
    <citation type="submission" date="2018-11" db="EMBL/GenBank/DDBJ databases">
        <authorList>
            <consortium name="Pathogen Informatics"/>
        </authorList>
    </citation>
    <scope>NUCLEOTIDE SEQUENCE [LARGE SCALE GENOMIC DNA]</scope>
</reference>
<keyword evidence="11" id="KW-1185">Reference proteome</keyword>
<evidence type="ECO:0000313" key="10">
    <source>
        <dbReference type="EMBL" id="VDM74595.1"/>
    </source>
</evidence>
<dbReference type="InterPro" id="IPR019035">
    <property type="entry name" value="Mediator_Med12"/>
</dbReference>
<evidence type="ECO:0000256" key="8">
    <source>
        <dbReference type="SAM" id="MobiDB-lite"/>
    </source>
</evidence>
<evidence type="ECO:0000256" key="3">
    <source>
        <dbReference type="ARBA" id="ARBA00022491"/>
    </source>
</evidence>
<keyword evidence="3" id="KW-0678">Repressor</keyword>
<dbReference type="SMART" id="SM01281">
    <property type="entry name" value="Med12"/>
    <property type="match status" value="1"/>
</dbReference>
<dbReference type="EMBL" id="UYYB01094540">
    <property type="protein sequence ID" value="VDM74595.1"/>
    <property type="molecule type" value="Genomic_DNA"/>
</dbReference>
<feature type="compositionally biased region" description="Basic and acidic residues" evidence="8">
    <location>
        <begin position="32"/>
        <end position="45"/>
    </location>
</feature>
<comment type="subcellular location">
    <subcellularLocation>
        <location evidence="1">Nucleus</location>
    </subcellularLocation>
</comment>
<dbReference type="Pfam" id="PF09497">
    <property type="entry name" value="Med12"/>
    <property type="match status" value="1"/>
</dbReference>
<keyword evidence="7" id="KW-0539">Nucleus</keyword>
<name>A0A3P7KW47_STRVU</name>
<protein>
    <recommendedName>
        <fullName evidence="9">Mediator complex subunit Med12 domain-containing protein</fullName>
    </recommendedName>
</protein>
<comment type="similarity">
    <text evidence="2">Belongs to the Mediator complex subunit 12 family.</text>
</comment>
<dbReference type="InterPro" id="IPR021990">
    <property type="entry name" value="Mediator_Med12_LCEWAV"/>
</dbReference>
<feature type="domain" description="Mediator complex subunit Med12" evidence="9">
    <location>
        <begin position="115"/>
        <end position="172"/>
    </location>
</feature>
<evidence type="ECO:0000256" key="6">
    <source>
        <dbReference type="ARBA" id="ARBA00023163"/>
    </source>
</evidence>
<sequence>MSAKTSKVLSWYQSTADKRILRRHKIGPPDVHPQEPRQEEDNLSNERLRKGYQVGTTPFEHESLVFNSRSAKLDRLDEAHAKSAALLNLVLHRKGEINANLDKERRKNRETTGAQFATAKAKERAAWFTDLARGKALSQLAKKVPTIKRREEGLEYLCDYRIPSFRALWYLKVTAALTGSPSTAKQKKSISDLFSAEYKDIFVKAIKELTNRMWDVNDLSACPIYKERWLYISNLSKCAFEDGVIERQDFLNELCDIFSDYFVRRIKNEEKLPQLRVYLLFLTQFLRHINNNLILARRLAHMIAMKLRLYKMEYDEQNNTVTKGSEAFNALIKCSALRPVIHVLTAILQNIVIDAPAAVIWNKFKVSTTDKLPFILSQLCGSPLDLLPCPVHELPLPPGKDKHDPEISLLAKLVNGCLDVIGILDSTDVLEPNILPAVTTRIFTFRSDNWAEEVLIRIKLMLHWAVTAEREGSHRAIIVTKVIYQQVLNQQSYMFGPFHMQDIILNYFYTEAPTPGSKFYHQEFASLVTLFIELSRFKLFVHDCFVKELIKSGELDYQRPIMDKFKSENKPPDPITSSLMSAQFEDLTPDEPPKPTSLISYKQDDKDEHIYLNDEMSMNDRILIQMPLRQTEEHRSEANQRALVLYGMDDARENHKSEMKKIAKEICKIWQKKIHVQFYEGNEAPMWKQSINSQRIVEILARFRSQTYYDQMMICGWCAESFSDMIRDFILGHSLQMPTSEALDIICGMFESAQYIYGIFELCEAVTPLLPCAEKVIRSLAADVIPGSMSGQLGYVFVAYICKHWHYFLHSDLAPTITNQYVSFFSGQTLRAARIPFCDTSYYRLYELIERMIRAHEYPMTGWGRTIAAFVYHSKSQLKKSQVSTILLCSLWHTYAENFQLSDIKLHGARDDFRHVFNHGSSSYNGGSRYNELFFKDVFEKKLRFFSYHEYKKRLPSFGQLYNRYSFVINSFIAAKNFMRDHDRLSDLATFCGHISTQIPALADEWVAAIKALCCTSMSQHTGYGKLLEYIDVNDCSTHYPIATFVMLLAGKYAFSVPRLIAELLNNAFPIIMKREQSSFVSGRYNGKFYSPGAFQYVRTYMFLVIGRSDYDCEPGVCLTLLILAQISCATDEPFHMSEHYVGGTPKVKLLGKCEMDNVLFPMLSNICILMDTLRARFKDLDFEPSRIVDSTSYRREYLMIMLKAVQLIICEEDWVTMKMFKIVETNRMEAFNHDRLKQNCLGQQLLRLGIRRRSEREVVRELSVCNGNSKKALIDKLLAVMNMWNMRATLFDLMLMIKEISPEGAQKHAQQSAIAADALMGEIGKCCRDLFTNAHKEGLQLSSAIVSVSCCDNKITVAWSRLPFSSCY</sequence>
<organism evidence="10 11">
    <name type="scientific">Strongylus vulgaris</name>
    <name type="common">Blood worm</name>
    <dbReference type="NCBI Taxonomy" id="40348"/>
    <lineage>
        <taxon>Eukaryota</taxon>
        <taxon>Metazoa</taxon>
        <taxon>Ecdysozoa</taxon>
        <taxon>Nematoda</taxon>
        <taxon>Chromadorea</taxon>
        <taxon>Rhabditida</taxon>
        <taxon>Rhabditina</taxon>
        <taxon>Rhabditomorpha</taxon>
        <taxon>Strongyloidea</taxon>
        <taxon>Strongylidae</taxon>
        <taxon>Strongylus</taxon>
    </lineage>
</organism>
<keyword evidence="4" id="KW-0805">Transcription regulation</keyword>
<dbReference type="GO" id="GO:0006357">
    <property type="term" value="P:regulation of transcription by RNA polymerase II"/>
    <property type="evidence" value="ECO:0007669"/>
    <property type="project" value="InterPro"/>
</dbReference>
<dbReference type="OrthoDB" id="20828at2759"/>
<dbReference type="PANTHER" id="PTHR46567">
    <property type="entry name" value="MEDIATOR OF RNA POLYMERASE II TRANSCRIPTION SUBUNIT 12"/>
    <property type="match status" value="1"/>
</dbReference>
<keyword evidence="5" id="KW-0010">Activator</keyword>
<evidence type="ECO:0000256" key="4">
    <source>
        <dbReference type="ARBA" id="ARBA00023015"/>
    </source>
</evidence>
<evidence type="ECO:0000256" key="7">
    <source>
        <dbReference type="ARBA" id="ARBA00023242"/>
    </source>
</evidence>
<gene>
    <name evidence="10" type="ORF">SVUK_LOCUS9593</name>
</gene>
<evidence type="ECO:0000313" key="11">
    <source>
        <dbReference type="Proteomes" id="UP000270094"/>
    </source>
</evidence>
<dbReference type="Pfam" id="PF12145">
    <property type="entry name" value="Med12-LCEWAV"/>
    <property type="match status" value="2"/>
</dbReference>
<evidence type="ECO:0000259" key="9">
    <source>
        <dbReference type="SMART" id="SM01281"/>
    </source>
</evidence>
<proteinExistence type="inferred from homology"/>